<dbReference type="InterPro" id="IPR036968">
    <property type="entry name" value="Enolpyruvate_Tfrase_sf"/>
</dbReference>
<dbReference type="EC" id="2.5.1.19" evidence="9"/>
<comment type="subcellular location">
    <subcellularLocation>
        <location evidence="9">Cytoplasm</location>
    </subcellularLocation>
</comment>
<comment type="caution">
    <text evidence="9">Lacks conserved residue(s) required for the propagation of feature annotation.</text>
</comment>
<dbReference type="EMBL" id="UPPP01000083">
    <property type="protein sequence ID" value="VBB07963.1"/>
    <property type="molecule type" value="Genomic_DNA"/>
</dbReference>
<evidence type="ECO:0000256" key="2">
    <source>
        <dbReference type="ARBA" id="ARBA00004811"/>
    </source>
</evidence>
<feature type="binding site" evidence="9">
    <location>
        <position position="348"/>
    </location>
    <ligand>
        <name>3-phosphoshikimate</name>
        <dbReference type="ChEBI" id="CHEBI:145989"/>
    </ligand>
</feature>
<dbReference type="NCBIfam" id="TIGR01356">
    <property type="entry name" value="aroA"/>
    <property type="match status" value="1"/>
</dbReference>
<evidence type="ECO:0000313" key="11">
    <source>
        <dbReference type="EMBL" id="VBB07963.1"/>
    </source>
</evidence>
<dbReference type="PROSITE" id="PS00104">
    <property type="entry name" value="EPSP_SYNTHASE_1"/>
    <property type="match status" value="1"/>
</dbReference>
<dbReference type="PROSITE" id="PS00885">
    <property type="entry name" value="EPSP_SYNTHASE_2"/>
    <property type="match status" value="1"/>
</dbReference>
<dbReference type="AlphaFoldDB" id="A0A498RD18"/>
<feature type="binding site" evidence="9">
    <location>
        <position position="24"/>
    </location>
    <ligand>
        <name>phosphoenolpyruvate</name>
        <dbReference type="ChEBI" id="CHEBI:58702"/>
    </ligand>
</feature>
<dbReference type="InterPro" id="IPR001986">
    <property type="entry name" value="Enolpyruvate_Tfrase_dom"/>
</dbReference>
<comment type="pathway">
    <text evidence="2 9">Metabolic intermediate biosynthesis; chorismate biosynthesis; chorismate from D-erythrose 4-phosphate and phosphoenolpyruvate: step 6/7.</text>
</comment>
<feature type="binding site" evidence="9">
    <location>
        <position position="125"/>
    </location>
    <ligand>
        <name>phosphoenolpyruvate</name>
        <dbReference type="ChEBI" id="CHEBI:58702"/>
    </ligand>
</feature>
<evidence type="ECO:0000256" key="6">
    <source>
        <dbReference type="ARBA" id="ARBA00022679"/>
    </source>
</evidence>
<keyword evidence="6 9" id="KW-0808">Transferase</keyword>
<evidence type="ECO:0000256" key="5">
    <source>
        <dbReference type="ARBA" id="ARBA00022605"/>
    </source>
</evidence>
<feature type="binding site" evidence="9">
    <location>
        <position position="174"/>
    </location>
    <ligand>
        <name>phosphoenolpyruvate</name>
        <dbReference type="ChEBI" id="CHEBI:58702"/>
    </ligand>
</feature>
<dbReference type="FunFam" id="3.65.10.10:FF:000006">
    <property type="entry name" value="3-phosphoshikimate 1-carboxyvinyltransferase"/>
    <property type="match status" value="1"/>
</dbReference>
<organism evidence="11 12">
    <name type="scientific">Lucifera butyrica</name>
    <dbReference type="NCBI Taxonomy" id="1351585"/>
    <lineage>
        <taxon>Bacteria</taxon>
        <taxon>Bacillati</taxon>
        <taxon>Bacillota</taxon>
        <taxon>Negativicutes</taxon>
        <taxon>Veillonellales</taxon>
        <taxon>Veillonellaceae</taxon>
        <taxon>Lucifera</taxon>
    </lineage>
</organism>
<keyword evidence="7 9" id="KW-0057">Aromatic amino acid biosynthesis</keyword>
<feature type="domain" description="Enolpyruvate transferase" evidence="10">
    <location>
        <begin position="9"/>
        <end position="428"/>
    </location>
</feature>
<accession>A0A498RD18</accession>
<feature type="binding site" evidence="9">
    <location>
        <position position="24"/>
    </location>
    <ligand>
        <name>3-phosphoshikimate</name>
        <dbReference type="ChEBI" id="CHEBI:145989"/>
    </ligand>
</feature>
<feature type="binding site" evidence="9">
    <location>
        <position position="172"/>
    </location>
    <ligand>
        <name>3-phosphoshikimate</name>
        <dbReference type="ChEBI" id="CHEBI:145989"/>
    </ligand>
</feature>
<dbReference type="GO" id="GO:0009423">
    <property type="term" value="P:chorismate biosynthetic process"/>
    <property type="evidence" value="ECO:0007669"/>
    <property type="project" value="UniProtKB-UniRule"/>
</dbReference>
<feature type="binding site" evidence="9">
    <location>
        <position position="174"/>
    </location>
    <ligand>
        <name>3-phosphoshikimate</name>
        <dbReference type="ChEBI" id="CHEBI:145989"/>
    </ligand>
</feature>
<dbReference type="GO" id="GO:0003866">
    <property type="term" value="F:3-phosphoshikimate 1-carboxyvinyltransferase activity"/>
    <property type="evidence" value="ECO:0007669"/>
    <property type="project" value="UniProtKB-UniRule"/>
</dbReference>
<dbReference type="HAMAP" id="MF_00210">
    <property type="entry name" value="EPSP_synth"/>
    <property type="match status" value="1"/>
</dbReference>
<dbReference type="FunFam" id="3.65.10.10:FF:000005">
    <property type="entry name" value="3-phosphoshikimate 1-carboxyvinyltransferase"/>
    <property type="match status" value="1"/>
</dbReference>
<evidence type="ECO:0000256" key="7">
    <source>
        <dbReference type="ARBA" id="ARBA00023141"/>
    </source>
</evidence>
<evidence type="ECO:0000259" key="10">
    <source>
        <dbReference type="Pfam" id="PF00275"/>
    </source>
</evidence>
<dbReference type="Proteomes" id="UP000277811">
    <property type="component" value="Unassembled WGS sequence"/>
</dbReference>
<feature type="binding site" evidence="9">
    <location>
        <position position="25"/>
    </location>
    <ligand>
        <name>3-phosphoshikimate</name>
        <dbReference type="ChEBI" id="CHEBI:145989"/>
    </ligand>
</feature>
<keyword evidence="4 9" id="KW-0963">Cytoplasm</keyword>
<dbReference type="InterPro" id="IPR023193">
    <property type="entry name" value="EPSP_synthase_CS"/>
</dbReference>
<dbReference type="OrthoDB" id="9809920at2"/>
<dbReference type="Gene3D" id="3.65.10.10">
    <property type="entry name" value="Enolpyruvate transferase domain"/>
    <property type="match status" value="2"/>
</dbReference>
<dbReference type="CDD" id="cd01556">
    <property type="entry name" value="EPSP_synthase"/>
    <property type="match status" value="1"/>
</dbReference>
<reference evidence="11 12" key="1">
    <citation type="submission" date="2018-06" db="EMBL/GenBank/DDBJ databases">
        <authorList>
            <person name="Strepis N."/>
        </authorList>
    </citation>
    <scope>NUCLEOTIDE SEQUENCE [LARGE SCALE GENOMIC DNA]</scope>
    <source>
        <strain evidence="11">LUCI</strain>
    </source>
</reference>
<comment type="subunit">
    <text evidence="9">Monomer.</text>
</comment>
<comment type="similarity">
    <text evidence="3 9">Belongs to the EPSP synthase family.</text>
</comment>
<evidence type="ECO:0000256" key="3">
    <source>
        <dbReference type="ARBA" id="ARBA00009948"/>
    </source>
</evidence>
<dbReference type="PANTHER" id="PTHR21090:SF5">
    <property type="entry name" value="PENTAFUNCTIONAL AROM POLYPEPTIDE"/>
    <property type="match status" value="1"/>
</dbReference>
<name>A0A498RD18_9FIRM</name>
<dbReference type="UniPathway" id="UPA00053">
    <property type="reaction ID" value="UER00089"/>
</dbReference>
<gene>
    <name evidence="9" type="primary">aroA</name>
    <name evidence="11" type="ORF">LUCI_3228</name>
</gene>
<proteinExistence type="inferred from homology"/>
<feature type="active site" description="Proton acceptor" evidence="9">
    <location>
        <position position="321"/>
    </location>
</feature>
<dbReference type="Pfam" id="PF00275">
    <property type="entry name" value="EPSP_synthase"/>
    <property type="match status" value="1"/>
</dbReference>
<sequence length="437" mass="46453">MTEKCRRVAPGHNLTGVIDIPGDKSISHRSVMFAGLANSMVRIKNYLFSQDCLSTIHCMKALGVQIEQDDNGVLYVTGHGLEGLSEPRDVLDAGNSGTTMRLLTGILSGQKFFSVLTGDPSLRNRPMARVIKPLAGMGSQIYGRDSSKFAPLAILPSPTGLAGIEYTSPVASAQIKSAVLLAGLFARGRTTVIEPYLSRDHTERMLETFGVPVIRRGNTVSIEPVAALTAPQEIEVPGDISSAAFWLVAAAIIPNSRLTLKNVGINPSRTGILDVLKEMGAAITMDNQRWSGSEPVADLTVTSSSLTGFSIGPAIIPRLVDEIPVLAVAALFAQGRSVIQGAQELRVKETDRLKAVTAELTKMGAKITETDDGLVIEGPQPLNFAVCQSYDDHRMAMSLAIAGTAAKGVEILEPDCVAISYPGFYSTLDAVSNGCCR</sequence>
<dbReference type="GO" id="GO:0005737">
    <property type="term" value="C:cytoplasm"/>
    <property type="evidence" value="ECO:0007669"/>
    <property type="project" value="UniProtKB-SubCell"/>
</dbReference>
<dbReference type="InterPro" id="IPR006264">
    <property type="entry name" value="EPSP_synthase"/>
</dbReference>
<comment type="function">
    <text evidence="1 9">Catalyzes the transfer of the enolpyruvyl moiety of phosphoenolpyruvate (PEP) to the 5-hydroxyl of shikimate-3-phosphate (S3P) to produce enolpyruvyl shikimate-3-phosphate and inorganic phosphate.</text>
</comment>
<feature type="binding site" evidence="9">
    <location>
        <position position="97"/>
    </location>
    <ligand>
        <name>phosphoenolpyruvate</name>
        <dbReference type="ChEBI" id="CHEBI:58702"/>
    </ligand>
</feature>
<dbReference type="InterPro" id="IPR013792">
    <property type="entry name" value="RNA3'P_cycl/enolpyr_Trfase_a/b"/>
</dbReference>
<dbReference type="SUPFAM" id="SSF55205">
    <property type="entry name" value="EPT/RTPC-like"/>
    <property type="match status" value="1"/>
</dbReference>
<protein>
    <recommendedName>
        <fullName evidence="9">3-phosphoshikimate 1-carboxyvinyltransferase</fullName>
        <ecNumber evidence="9">2.5.1.19</ecNumber>
    </recommendedName>
    <alternativeName>
        <fullName evidence="9">5-enolpyruvylshikimate-3-phosphate synthase</fullName>
        <shortName evidence="9">EPSP synthase</shortName>
        <shortName evidence="9">EPSPS</shortName>
    </alternativeName>
</protein>
<evidence type="ECO:0000256" key="1">
    <source>
        <dbReference type="ARBA" id="ARBA00002174"/>
    </source>
</evidence>
<dbReference type="GO" id="GO:0009073">
    <property type="term" value="P:aromatic amino acid family biosynthetic process"/>
    <property type="evidence" value="ECO:0007669"/>
    <property type="project" value="UniProtKB-KW"/>
</dbReference>
<feature type="binding site" evidence="9">
    <location>
        <position position="321"/>
    </location>
    <ligand>
        <name>3-phosphoshikimate</name>
        <dbReference type="ChEBI" id="CHEBI:145989"/>
    </ligand>
</feature>
<feature type="binding site" evidence="9">
    <location>
        <position position="352"/>
    </location>
    <ligand>
        <name>phosphoenolpyruvate</name>
        <dbReference type="ChEBI" id="CHEBI:58702"/>
    </ligand>
</feature>
<keyword evidence="5 9" id="KW-0028">Amino-acid biosynthesis</keyword>
<evidence type="ECO:0000256" key="9">
    <source>
        <dbReference type="HAMAP-Rule" id="MF_00210"/>
    </source>
</evidence>
<keyword evidence="12" id="KW-1185">Reference proteome</keyword>
<dbReference type="PANTHER" id="PTHR21090">
    <property type="entry name" value="AROM/DEHYDROQUINATE SYNTHASE"/>
    <property type="match status" value="1"/>
</dbReference>
<comment type="catalytic activity">
    <reaction evidence="8">
        <text>3-phosphoshikimate + phosphoenolpyruvate = 5-O-(1-carboxyvinyl)-3-phosphoshikimate + phosphate</text>
        <dbReference type="Rhea" id="RHEA:21256"/>
        <dbReference type="ChEBI" id="CHEBI:43474"/>
        <dbReference type="ChEBI" id="CHEBI:57701"/>
        <dbReference type="ChEBI" id="CHEBI:58702"/>
        <dbReference type="ChEBI" id="CHEBI:145989"/>
        <dbReference type="EC" id="2.5.1.19"/>
    </reaction>
    <physiologicalReaction direction="left-to-right" evidence="8">
        <dbReference type="Rhea" id="RHEA:21257"/>
    </physiologicalReaction>
</comment>
<dbReference type="RefSeq" id="WP_122628883.1">
    <property type="nucleotide sequence ID" value="NZ_UPPP01000083.1"/>
</dbReference>
<evidence type="ECO:0000256" key="8">
    <source>
        <dbReference type="ARBA" id="ARBA00044633"/>
    </source>
</evidence>
<evidence type="ECO:0000313" key="12">
    <source>
        <dbReference type="Proteomes" id="UP000277811"/>
    </source>
</evidence>
<feature type="binding site" evidence="9">
    <location>
        <position position="29"/>
    </location>
    <ligand>
        <name>3-phosphoshikimate</name>
        <dbReference type="ChEBI" id="CHEBI:145989"/>
    </ligand>
</feature>
<dbReference type="GO" id="GO:0008652">
    <property type="term" value="P:amino acid biosynthetic process"/>
    <property type="evidence" value="ECO:0007669"/>
    <property type="project" value="UniProtKB-KW"/>
</dbReference>
<evidence type="ECO:0000256" key="4">
    <source>
        <dbReference type="ARBA" id="ARBA00022490"/>
    </source>
</evidence>
<feature type="binding site" evidence="9">
    <location>
        <position position="394"/>
    </location>
    <ligand>
        <name>phosphoenolpyruvate</name>
        <dbReference type="ChEBI" id="CHEBI:58702"/>
    </ligand>
</feature>
<dbReference type="PIRSF" id="PIRSF000505">
    <property type="entry name" value="EPSPS"/>
    <property type="match status" value="1"/>
</dbReference>